<feature type="transmembrane region" description="Helical" evidence="1">
    <location>
        <begin position="40"/>
        <end position="58"/>
    </location>
</feature>
<reference evidence="2" key="1">
    <citation type="submission" date="2022-03" db="EMBL/GenBank/DDBJ databases">
        <title>A functionally conserved STORR gene fusion in Papaver species that diverged 16.8 million years ago.</title>
        <authorList>
            <person name="Catania T."/>
        </authorList>
    </citation>
    <scope>NUCLEOTIDE SEQUENCE</scope>
    <source>
        <strain evidence="2">S-191538</strain>
    </source>
</reference>
<keyword evidence="3" id="KW-1185">Reference proteome</keyword>
<name>A0AA41SFI7_PAPNU</name>
<comment type="caution">
    <text evidence="2">The sequence shown here is derived from an EMBL/GenBank/DDBJ whole genome shotgun (WGS) entry which is preliminary data.</text>
</comment>
<keyword evidence="1" id="KW-1133">Transmembrane helix</keyword>
<sequence>MVMDFMLVVPSLARTILVNSDPFAEEIGLKFQLLKVSHDVTFIVIVAAFLYAFTRCVLGRIPEFPGVTNAVEWQIFAVDRQL</sequence>
<keyword evidence="1" id="KW-0812">Transmembrane</keyword>
<dbReference type="AlphaFoldDB" id="A0AA41SFI7"/>
<dbReference type="EMBL" id="JAJJMA010159281">
    <property type="protein sequence ID" value="MCL7035652.1"/>
    <property type="molecule type" value="Genomic_DNA"/>
</dbReference>
<protein>
    <submittedName>
        <fullName evidence="2">Uncharacterized protein</fullName>
    </submittedName>
</protein>
<accession>A0AA41SFI7</accession>
<dbReference type="Proteomes" id="UP001177140">
    <property type="component" value="Unassembled WGS sequence"/>
</dbReference>
<gene>
    <name evidence="2" type="ORF">MKW94_029783</name>
</gene>
<proteinExistence type="predicted"/>
<evidence type="ECO:0000256" key="1">
    <source>
        <dbReference type="SAM" id="Phobius"/>
    </source>
</evidence>
<evidence type="ECO:0000313" key="2">
    <source>
        <dbReference type="EMBL" id="MCL7035652.1"/>
    </source>
</evidence>
<organism evidence="2 3">
    <name type="scientific">Papaver nudicaule</name>
    <name type="common">Iceland poppy</name>
    <dbReference type="NCBI Taxonomy" id="74823"/>
    <lineage>
        <taxon>Eukaryota</taxon>
        <taxon>Viridiplantae</taxon>
        <taxon>Streptophyta</taxon>
        <taxon>Embryophyta</taxon>
        <taxon>Tracheophyta</taxon>
        <taxon>Spermatophyta</taxon>
        <taxon>Magnoliopsida</taxon>
        <taxon>Ranunculales</taxon>
        <taxon>Papaveraceae</taxon>
        <taxon>Papaveroideae</taxon>
        <taxon>Papaver</taxon>
    </lineage>
</organism>
<evidence type="ECO:0000313" key="3">
    <source>
        <dbReference type="Proteomes" id="UP001177140"/>
    </source>
</evidence>
<keyword evidence="1" id="KW-0472">Membrane</keyword>